<dbReference type="InParanoid" id="A2FC82"/>
<gene>
    <name evidence="1" type="ORF">TVAG_335550</name>
</gene>
<protein>
    <submittedName>
        <fullName evidence="1">Uncharacterized protein</fullName>
    </submittedName>
</protein>
<dbReference type="Proteomes" id="UP000001542">
    <property type="component" value="Unassembled WGS sequence"/>
</dbReference>
<reference evidence="1" key="1">
    <citation type="submission" date="2006-10" db="EMBL/GenBank/DDBJ databases">
        <authorList>
            <person name="Amadeo P."/>
            <person name="Zhao Q."/>
            <person name="Wortman J."/>
            <person name="Fraser-Liggett C."/>
            <person name="Carlton J."/>
        </authorList>
    </citation>
    <scope>NUCLEOTIDE SEQUENCE</scope>
    <source>
        <strain evidence="1">G3</strain>
    </source>
</reference>
<dbReference type="VEuPathDB" id="TrichDB:TVAGG3_0147910"/>
<dbReference type="EMBL" id="DS113713">
    <property type="protein sequence ID" value="EAX97495.1"/>
    <property type="molecule type" value="Genomic_DNA"/>
</dbReference>
<keyword evidence="2" id="KW-1185">Reference proteome</keyword>
<sequence length="134" mass="15633">MAAPENSTAMMRFVLQRLEKKYNENLDDEHFEAVSPGVNFNRKKIVNKAETKIEITKDDIPKPYKSTYVLSPEALQKVELEKNVPEVEYKFQFVPEKLEAKPMQIPADFGRDYLQEQLVDLTFQFSRLSMPVCE</sequence>
<dbReference type="VEuPathDB" id="TrichDB:TVAG_335550"/>
<reference evidence="1" key="2">
    <citation type="journal article" date="2007" name="Science">
        <title>Draft genome sequence of the sexually transmitted pathogen Trichomonas vaginalis.</title>
        <authorList>
            <person name="Carlton J.M."/>
            <person name="Hirt R.P."/>
            <person name="Silva J.C."/>
            <person name="Delcher A.L."/>
            <person name="Schatz M."/>
            <person name="Zhao Q."/>
            <person name="Wortman J.R."/>
            <person name="Bidwell S.L."/>
            <person name="Alsmark U.C.M."/>
            <person name="Besteiro S."/>
            <person name="Sicheritz-Ponten T."/>
            <person name="Noel C.J."/>
            <person name="Dacks J.B."/>
            <person name="Foster P.G."/>
            <person name="Simillion C."/>
            <person name="Van de Peer Y."/>
            <person name="Miranda-Saavedra D."/>
            <person name="Barton G.J."/>
            <person name="Westrop G.D."/>
            <person name="Mueller S."/>
            <person name="Dessi D."/>
            <person name="Fiori P.L."/>
            <person name="Ren Q."/>
            <person name="Paulsen I."/>
            <person name="Zhang H."/>
            <person name="Bastida-Corcuera F.D."/>
            <person name="Simoes-Barbosa A."/>
            <person name="Brown M.T."/>
            <person name="Hayes R.D."/>
            <person name="Mukherjee M."/>
            <person name="Okumura C.Y."/>
            <person name="Schneider R."/>
            <person name="Smith A.J."/>
            <person name="Vanacova S."/>
            <person name="Villalvazo M."/>
            <person name="Haas B.J."/>
            <person name="Pertea M."/>
            <person name="Feldblyum T.V."/>
            <person name="Utterback T.R."/>
            <person name="Shu C.L."/>
            <person name="Osoegawa K."/>
            <person name="de Jong P.J."/>
            <person name="Hrdy I."/>
            <person name="Horvathova L."/>
            <person name="Zubacova Z."/>
            <person name="Dolezal P."/>
            <person name="Malik S.B."/>
            <person name="Logsdon J.M. Jr."/>
            <person name="Henze K."/>
            <person name="Gupta A."/>
            <person name="Wang C.C."/>
            <person name="Dunne R.L."/>
            <person name="Upcroft J.A."/>
            <person name="Upcroft P."/>
            <person name="White O."/>
            <person name="Salzberg S.L."/>
            <person name="Tang P."/>
            <person name="Chiu C.-H."/>
            <person name="Lee Y.-S."/>
            <person name="Embley T.M."/>
            <person name="Coombs G.H."/>
            <person name="Mottram J.C."/>
            <person name="Tachezy J."/>
            <person name="Fraser-Liggett C.M."/>
            <person name="Johnson P.J."/>
        </authorList>
    </citation>
    <scope>NUCLEOTIDE SEQUENCE [LARGE SCALE GENOMIC DNA]</scope>
    <source>
        <strain evidence="1">G3</strain>
    </source>
</reference>
<dbReference type="RefSeq" id="XP_001310425.1">
    <property type="nucleotide sequence ID" value="XM_001310424.1"/>
</dbReference>
<proteinExistence type="predicted"/>
<accession>A2FC82</accession>
<dbReference type="KEGG" id="tva:4755280"/>
<organism evidence="1 2">
    <name type="scientific">Trichomonas vaginalis (strain ATCC PRA-98 / G3)</name>
    <dbReference type="NCBI Taxonomy" id="412133"/>
    <lineage>
        <taxon>Eukaryota</taxon>
        <taxon>Metamonada</taxon>
        <taxon>Parabasalia</taxon>
        <taxon>Trichomonadida</taxon>
        <taxon>Trichomonadidae</taxon>
        <taxon>Trichomonas</taxon>
    </lineage>
</organism>
<evidence type="ECO:0000313" key="1">
    <source>
        <dbReference type="EMBL" id="EAX97495.1"/>
    </source>
</evidence>
<name>A2FC82_TRIV3</name>
<evidence type="ECO:0000313" key="2">
    <source>
        <dbReference type="Proteomes" id="UP000001542"/>
    </source>
</evidence>
<dbReference type="AlphaFoldDB" id="A2FC82"/>
<dbReference type="OrthoDB" id="10427165at2759"/>